<proteinExistence type="predicted"/>
<dbReference type="Proteomes" id="UP000030445">
    <property type="component" value="Unassembled WGS sequence"/>
</dbReference>
<gene>
    <name evidence="1" type="ORF">EU96_1343</name>
</gene>
<evidence type="ECO:0000313" key="2">
    <source>
        <dbReference type="Proteomes" id="UP000030445"/>
    </source>
</evidence>
<organism evidence="1 2">
    <name type="scientific">Prochlorococcus marinus str. MIT 9302</name>
    <dbReference type="NCBI Taxonomy" id="74545"/>
    <lineage>
        <taxon>Bacteria</taxon>
        <taxon>Bacillati</taxon>
        <taxon>Cyanobacteriota</taxon>
        <taxon>Cyanophyceae</taxon>
        <taxon>Synechococcales</taxon>
        <taxon>Prochlorococcaceae</taxon>
        <taxon>Prochlorococcus</taxon>
    </lineage>
</organism>
<evidence type="ECO:0000313" key="1">
    <source>
        <dbReference type="EMBL" id="KGF97629.1"/>
    </source>
</evidence>
<dbReference type="AlphaFoldDB" id="A0A0A2AAV0"/>
<dbReference type="EMBL" id="JNAM01000010">
    <property type="protein sequence ID" value="KGF97629.1"/>
    <property type="molecule type" value="Genomic_DNA"/>
</dbReference>
<accession>A0A0A2AAV0</accession>
<sequence>MNKNQLVNFITFSILESKRVEDRLFRKEIYSYLTQLNKKQLKAITSEFIL</sequence>
<comment type="caution">
    <text evidence="1">The sequence shown here is derived from an EMBL/GenBank/DDBJ whole genome shotgun (WGS) entry which is preliminary data.</text>
</comment>
<name>A0A0A2AAV0_PROMR</name>
<reference evidence="2" key="1">
    <citation type="journal article" date="2014" name="Sci. Data">
        <title>Genomes of diverse isolates of the marine cyanobacterium Prochlorococcus.</title>
        <authorList>
            <person name="Biller S."/>
            <person name="Berube P."/>
            <person name="Thompson J."/>
            <person name="Kelly L."/>
            <person name="Roggensack S."/>
            <person name="Awad L."/>
            <person name="Roache-Johnson K."/>
            <person name="Ding H."/>
            <person name="Giovannoni S.J."/>
            <person name="Moore L.R."/>
            <person name="Chisholm S.W."/>
        </authorList>
    </citation>
    <scope>NUCLEOTIDE SEQUENCE [LARGE SCALE GENOMIC DNA]</scope>
    <source>
        <strain evidence="2">MIT 9302</strain>
    </source>
</reference>
<dbReference type="RefSeq" id="WP_193741339.1">
    <property type="nucleotide sequence ID" value="NZ_CP138951.1"/>
</dbReference>
<protein>
    <submittedName>
        <fullName evidence="1">Uncharacterized protein</fullName>
    </submittedName>
</protein>
<dbReference type="STRING" id="74545.EU96_1343"/>